<comment type="similarity">
    <text evidence="1">Belongs to the UPF0311 family.</text>
</comment>
<dbReference type="EMBL" id="JADEWB010000014">
    <property type="protein sequence ID" value="MBE9235307.1"/>
    <property type="molecule type" value="Genomic_DNA"/>
</dbReference>
<proteinExistence type="inferred from homology"/>
<dbReference type="InterPro" id="IPR020915">
    <property type="entry name" value="UPF0311"/>
</dbReference>
<organism evidence="2 3">
    <name type="scientific">Sphaerospermopsis aphanizomenoides LEGE 00250</name>
    <dbReference type="NCBI Taxonomy" id="2777972"/>
    <lineage>
        <taxon>Bacteria</taxon>
        <taxon>Bacillati</taxon>
        <taxon>Cyanobacteriota</taxon>
        <taxon>Cyanophyceae</taxon>
        <taxon>Nostocales</taxon>
        <taxon>Aphanizomenonaceae</taxon>
        <taxon>Sphaerospermopsis</taxon>
        <taxon>Sphaerospermopsis aphanizomenoides</taxon>
    </lineage>
</organism>
<protein>
    <recommendedName>
        <fullName evidence="1">UPF0311 protein IQ227_04440</fullName>
    </recommendedName>
</protein>
<reference evidence="2 3" key="1">
    <citation type="submission" date="2020-10" db="EMBL/GenBank/DDBJ databases">
        <authorList>
            <person name="Castelo-Branco R."/>
            <person name="Eusebio N."/>
            <person name="Adriana R."/>
            <person name="Vieira A."/>
            <person name="Brugerolle De Fraissinette N."/>
            <person name="Rezende De Castro R."/>
            <person name="Schneider M.P."/>
            <person name="Vasconcelos V."/>
            <person name="Leao P.N."/>
        </authorList>
    </citation>
    <scope>NUCLEOTIDE SEQUENCE [LARGE SCALE GENOMIC DNA]</scope>
    <source>
        <strain evidence="2 3">LEGE 00250</strain>
    </source>
</reference>
<dbReference type="RefSeq" id="WP_193942031.1">
    <property type="nucleotide sequence ID" value="NZ_JADEWB010000014.1"/>
</dbReference>
<dbReference type="PANTHER" id="PTHR37315:SF1">
    <property type="entry name" value="UPF0311 PROTEIN BLR7842"/>
    <property type="match status" value="1"/>
</dbReference>
<accession>A0ABR9VC72</accession>
<dbReference type="Proteomes" id="UP000606776">
    <property type="component" value="Unassembled WGS sequence"/>
</dbReference>
<dbReference type="PANTHER" id="PTHR37315">
    <property type="entry name" value="UPF0311 PROTEIN BLR7842"/>
    <property type="match status" value="1"/>
</dbReference>
<name>A0ABR9VC72_9CYAN</name>
<dbReference type="HAMAP" id="MF_00775">
    <property type="entry name" value="UPF0311"/>
    <property type="match status" value="1"/>
</dbReference>
<gene>
    <name evidence="2" type="ORF">IQ227_04440</name>
</gene>
<dbReference type="Pfam" id="PF11578">
    <property type="entry name" value="DUF3237"/>
    <property type="match status" value="1"/>
</dbReference>
<dbReference type="Gene3D" id="2.40.160.20">
    <property type="match status" value="1"/>
</dbReference>
<keyword evidence="3" id="KW-1185">Reference proteome</keyword>
<evidence type="ECO:0000313" key="3">
    <source>
        <dbReference type="Proteomes" id="UP000606776"/>
    </source>
</evidence>
<sequence length="158" mass="17724">MSEIKTEFLFELRIKVQPMMDVGPGPDGHRMIFISQSGYFEGPKLKGEVIPMSGGDWARLRADGTGSIDVRLCLKTHDSAIILMTYGGRMVTTPENFEYAVDYLKPDDPKGAEERYYLRTNPLFETGDQRYAWLNHIVAIGKGRTGDGGVIHEIFAVH</sequence>
<evidence type="ECO:0000256" key="1">
    <source>
        <dbReference type="HAMAP-Rule" id="MF_00775"/>
    </source>
</evidence>
<comment type="caution">
    <text evidence="2">The sequence shown here is derived from an EMBL/GenBank/DDBJ whole genome shotgun (WGS) entry which is preliminary data.</text>
</comment>
<evidence type="ECO:0000313" key="2">
    <source>
        <dbReference type="EMBL" id="MBE9235307.1"/>
    </source>
</evidence>